<dbReference type="InterPro" id="IPR001789">
    <property type="entry name" value="Sig_transdc_resp-reg_receiver"/>
</dbReference>
<feature type="domain" description="Response regulatory" evidence="2">
    <location>
        <begin position="18"/>
        <end position="134"/>
    </location>
</feature>
<feature type="domain" description="HD-GYP" evidence="3">
    <location>
        <begin position="142"/>
        <end position="336"/>
    </location>
</feature>
<accession>A0A7V5RND0</accession>
<dbReference type="PANTHER" id="PTHR45228">
    <property type="entry name" value="CYCLIC DI-GMP PHOSPHODIESTERASE TM_0186-RELATED"/>
    <property type="match status" value="1"/>
</dbReference>
<dbReference type="InterPro" id="IPR052020">
    <property type="entry name" value="Cyclic_di-GMP/3'3'-cGAMP_PDE"/>
</dbReference>
<dbReference type="PROSITE" id="PS50110">
    <property type="entry name" value="RESPONSE_REGULATORY"/>
    <property type="match status" value="1"/>
</dbReference>
<evidence type="ECO:0000259" key="2">
    <source>
        <dbReference type="PROSITE" id="PS50110"/>
    </source>
</evidence>
<dbReference type="SUPFAM" id="SSF109604">
    <property type="entry name" value="HD-domain/PDEase-like"/>
    <property type="match status" value="1"/>
</dbReference>
<protein>
    <submittedName>
        <fullName evidence="4">Response regulator</fullName>
    </submittedName>
</protein>
<dbReference type="SUPFAM" id="SSF52172">
    <property type="entry name" value="CheY-like"/>
    <property type="match status" value="1"/>
</dbReference>
<dbReference type="Gene3D" id="3.40.50.2300">
    <property type="match status" value="1"/>
</dbReference>
<dbReference type="InterPro" id="IPR037522">
    <property type="entry name" value="HD_GYP_dom"/>
</dbReference>
<keyword evidence="1" id="KW-0597">Phosphoprotein</keyword>
<evidence type="ECO:0000313" key="4">
    <source>
        <dbReference type="EMBL" id="HHM01415.1"/>
    </source>
</evidence>
<dbReference type="CDD" id="cd17538">
    <property type="entry name" value="REC_D1_PleD-like"/>
    <property type="match status" value="1"/>
</dbReference>
<dbReference type="Pfam" id="PF13487">
    <property type="entry name" value="HD_5"/>
    <property type="match status" value="1"/>
</dbReference>
<feature type="modified residue" description="4-aspartylphosphate" evidence="1">
    <location>
        <position position="67"/>
    </location>
</feature>
<evidence type="ECO:0000256" key="1">
    <source>
        <dbReference type="PROSITE-ProRule" id="PRU00169"/>
    </source>
</evidence>
<dbReference type="Pfam" id="PF00072">
    <property type="entry name" value="Response_reg"/>
    <property type="match status" value="1"/>
</dbReference>
<dbReference type="PROSITE" id="PS51832">
    <property type="entry name" value="HD_GYP"/>
    <property type="match status" value="1"/>
</dbReference>
<comment type="caution">
    <text evidence="4">The sequence shown here is derived from an EMBL/GenBank/DDBJ whole genome shotgun (WGS) entry which is preliminary data.</text>
</comment>
<dbReference type="CDD" id="cd00077">
    <property type="entry name" value="HDc"/>
    <property type="match status" value="1"/>
</dbReference>
<dbReference type="Gene3D" id="1.10.3210.10">
    <property type="entry name" value="Hypothetical protein af1432"/>
    <property type="match status" value="1"/>
</dbReference>
<dbReference type="AlphaFoldDB" id="A0A7V5RND0"/>
<dbReference type="SMART" id="SM00471">
    <property type="entry name" value="HDc"/>
    <property type="match status" value="1"/>
</dbReference>
<gene>
    <name evidence="4" type="ORF">ENJ15_00260</name>
</gene>
<sequence length="336" mass="38045">MLTVDLITQKAITVETSKILIVDDAPDNIVTLENILEDMPYEIYKAYNGREALSMVYEVEPDLILLDVMMPVMNGFEVAEKLKSDERTRLIPIIMLTALDGQGERLRGYKAGVDDFISKPFNIIELRLRVSNLLKLRTYISELEHAEQIIFSLARTVEAKDKYTEGHCERLSRMSVSMGKKIDLLEKELVMLRRGGLLHDIGKIAIADAILQKKGPLTDEEYEIIKTHTTIGERICSPLKSLKPILPIILYHHEKIDGSGYPAGLKDDEIPLNARIMGLVDCYDALTTSRSYRPAMTREKAMRIIEAETSNGKWDPQLFEHLADLVMTDPNFSHTG</sequence>
<name>A0A7V5RND0_CALAY</name>
<organism evidence="4">
    <name type="scientific">Caldithrix abyssi</name>
    <dbReference type="NCBI Taxonomy" id="187145"/>
    <lineage>
        <taxon>Bacteria</taxon>
        <taxon>Pseudomonadati</taxon>
        <taxon>Calditrichota</taxon>
        <taxon>Calditrichia</taxon>
        <taxon>Calditrichales</taxon>
        <taxon>Calditrichaceae</taxon>
        <taxon>Caldithrix</taxon>
    </lineage>
</organism>
<dbReference type="InterPro" id="IPR003607">
    <property type="entry name" value="HD/PDEase_dom"/>
</dbReference>
<dbReference type="GO" id="GO:0000160">
    <property type="term" value="P:phosphorelay signal transduction system"/>
    <property type="evidence" value="ECO:0007669"/>
    <property type="project" value="InterPro"/>
</dbReference>
<dbReference type="SMART" id="SM00448">
    <property type="entry name" value="REC"/>
    <property type="match status" value="1"/>
</dbReference>
<dbReference type="Proteomes" id="UP000885771">
    <property type="component" value="Unassembled WGS sequence"/>
</dbReference>
<evidence type="ECO:0000259" key="3">
    <source>
        <dbReference type="PROSITE" id="PS51832"/>
    </source>
</evidence>
<dbReference type="InterPro" id="IPR011006">
    <property type="entry name" value="CheY-like_superfamily"/>
</dbReference>
<dbReference type="PANTHER" id="PTHR45228:SF1">
    <property type="entry name" value="CYCLIC DI-GMP PHOSPHODIESTERASE TM_0186"/>
    <property type="match status" value="1"/>
</dbReference>
<proteinExistence type="predicted"/>
<reference evidence="4" key="1">
    <citation type="journal article" date="2020" name="mSystems">
        <title>Genome- and Community-Level Interaction Insights into Carbon Utilization and Element Cycling Functions of Hydrothermarchaeota in Hydrothermal Sediment.</title>
        <authorList>
            <person name="Zhou Z."/>
            <person name="Liu Y."/>
            <person name="Xu W."/>
            <person name="Pan J."/>
            <person name="Luo Z.H."/>
            <person name="Li M."/>
        </authorList>
    </citation>
    <scope>NUCLEOTIDE SEQUENCE [LARGE SCALE GENOMIC DNA]</scope>
    <source>
        <strain evidence="4">HyVt-460</strain>
    </source>
</reference>
<dbReference type="EMBL" id="DRLI01000012">
    <property type="protein sequence ID" value="HHM01415.1"/>
    <property type="molecule type" value="Genomic_DNA"/>
</dbReference>